<name>A0A9D2LJ34_9FIRM</name>
<keyword evidence="3" id="KW-0472">Membrane</keyword>
<protein>
    <submittedName>
        <fullName evidence="4">Uncharacterized protein</fullName>
    </submittedName>
</protein>
<dbReference type="EMBL" id="DWZJ01000059">
    <property type="protein sequence ID" value="HJB13481.1"/>
    <property type="molecule type" value="Genomic_DNA"/>
</dbReference>
<reference evidence="4" key="1">
    <citation type="journal article" date="2021" name="PeerJ">
        <title>Extensive microbial diversity within the chicken gut microbiome revealed by metagenomics and culture.</title>
        <authorList>
            <person name="Gilroy R."/>
            <person name="Ravi A."/>
            <person name="Getino M."/>
            <person name="Pursley I."/>
            <person name="Horton D.L."/>
            <person name="Alikhan N.F."/>
            <person name="Baker D."/>
            <person name="Gharbi K."/>
            <person name="Hall N."/>
            <person name="Watson M."/>
            <person name="Adriaenssens E.M."/>
            <person name="Foster-Nyarko E."/>
            <person name="Jarju S."/>
            <person name="Secka A."/>
            <person name="Antonio M."/>
            <person name="Oren A."/>
            <person name="Chaudhuri R.R."/>
            <person name="La Ragione R."/>
            <person name="Hildebrand F."/>
            <person name="Pallen M.J."/>
        </authorList>
    </citation>
    <scope>NUCLEOTIDE SEQUENCE</scope>
    <source>
        <strain evidence="4">ChiBcec18-1249</strain>
    </source>
</reference>
<evidence type="ECO:0000313" key="5">
    <source>
        <dbReference type="Proteomes" id="UP000823824"/>
    </source>
</evidence>
<feature type="transmembrane region" description="Helical" evidence="3">
    <location>
        <begin position="28"/>
        <end position="48"/>
    </location>
</feature>
<organism evidence="4 5">
    <name type="scientific">Candidatus Oscillibacter excrementigallinarum</name>
    <dbReference type="NCBI Taxonomy" id="2838716"/>
    <lineage>
        <taxon>Bacteria</taxon>
        <taxon>Bacillati</taxon>
        <taxon>Bacillota</taxon>
        <taxon>Clostridia</taxon>
        <taxon>Eubacteriales</taxon>
        <taxon>Oscillospiraceae</taxon>
        <taxon>Oscillibacter</taxon>
    </lineage>
</organism>
<feature type="region of interest" description="Disordered" evidence="2">
    <location>
        <begin position="1"/>
        <end position="22"/>
    </location>
</feature>
<comment type="caution">
    <text evidence="4">The sequence shown here is derived from an EMBL/GenBank/DDBJ whole genome shotgun (WGS) entry which is preliminary data.</text>
</comment>
<keyword evidence="3" id="KW-1133">Transmembrane helix</keyword>
<evidence type="ECO:0000256" key="3">
    <source>
        <dbReference type="SAM" id="Phobius"/>
    </source>
</evidence>
<evidence type="ECO:0000313" key="4">
    <source>
        <dbReference type="EMBL" id="HJB13481.1"/>
    </source>
</evidence>
<gene>
    <name evidence="4" type="ORF">H9787_07200</name>
</gene>
<keyword evidence="1" id="KW-0175">Coiled coil</keyword>
<dbReference type="Proteomes" id="UP000823824">
    <property type="component" value="Unassembled WGS sequence"/>
</dbReference>
<evidence type="ECO:0000256" key="2">
    <source>
        <dbReference type="SAM" id="MobiDB-lite"/>
    </source>
</evidence>
<reference evidence="4" key="2">
    <citation type="submission" date="2021-04" db="EMBL/GenBank/DDBJ databases">
        <authorList>
            <person name="Gilroy R."/>
        </authorList>
    </citation>
    <scope>NUCLEOTIDE SEQUENCE</scope>
    <source>
        <strain evidence="4">ChiBcec18-1249</strain>
    </source>
</reference>
<dbReference type="AlphaFoldDB" id="A0A9D2LJ34"/>
<feature type="coiled-coil region" evidence="1">
    <location>
        <begin position="71"/>
        <end position="119"/>
    </location>
</feature>
<accession>A0A9D2LJ34</accession>
<sequence>MKFEKRSGDAETPAPAPEDTPSTGKKPVVIYIMILFIVAFLLMALSFLMHQRSNSEVLGELQNSVSAMQEVQATQDALVELQSQLKDAEDTIAELESAAEEDQQALEAAQRENEALLALYTLQQQYATGDLEACQNTIQSFEAAGYQEDLPQTAENDVTPPSQRYEQLKTAVEARTAEQP</sequence>
<keyword evidence="3" id="KW-0812">Transmembrane</keyword>
<feature type="compositionally biased region" description="Low complexity" evidence="2">
    <location>
        <begin position="10"/>
        <end position="21"/>
    </location>
</feature>
<proteinExistence type="predicted"/>
<evidence type="ECO:0000256" key="1">
    <source>
        <dbReference type="SAM" id="Coils"/>
    </source>
</evidence>